<evidence type="ECO:0000256" key="1">
    <source>
        <dbReference type="SAM" id="Phobius"/>
    </source>
</evidence>
<organism evidence="2 3">
    <name type="scientific">Cellulomonas fimi</name>
    <dbReference type="NCBI Taxonomy" id="1708"/>
    <lineage>
        <taxon>Bacteria</taxon>
        <taxon>Bacillati</taxon>
        <taxon>Actinomycetota</taxon>
        <taxon>Actinomycetes</taxon>
        <taxon>Micrococcales</taxon>
        <taxon>Cellulomonadaceae</taxon>
        <taxon>Cellulomonas</taxon>
    </lineage>
</organism>
<keyword evidence="1" id="KW-0472">Membrane</keyword>
<feature type="transmembrane region" description="Helical" evidence="1">
    <location>
        <begin position="87"/>
        <end position="106"/>
    </location>
</feature>
<dbReference type="EMBL" id="JABCJJ010000029">
    <property type="protein sequence ID" value="NMR21292.1"/>
    <property type="molecule type" value="Genomic_DNA"/>
</dbReference>
<dbReference type="RefSeq" id="WP_169325671.1">
    <property type="nucleotide sequence ID" value="NZ_JABCJJ010000029.1"/>
</dbReference>
<accession>A0A7Y0M2I4</accession>
<name>A0A7Y0M2I4_CELFI</name>
<evidence type="ECO:0000313" key="2">
    <source>
        <dbReference type="EMBL" id="NMR21292.1"/>
    </source>
</evidence>
<protein>
    <submittedName>
        <fullName evidence="2">Sodium:proton antiporter</fullName>
    </submittedName>
</protein>
<keyword evidence="3" id="KW-1185">Reference proteome</keyword>
<feature type="transmembrane region" description="Helical" evidence="1">
    <location>
        <begin position="112"/>
        <end position="133"/>
    </location>
</feature>
<dbReference type="Proteomes" id="UP000562124">
    <property type="component" value="Unassembled WGS sequence"/>
</dbReference>
<keyword evidence="1" id="KW-1133">Transmembrane helix</keyword>
<feature type="transmembrane region" description="Helical" evidence="1">
    <location>
        <begin position="12"/>
        <end position="32"/>
    </location>
</feature>
<reference evidence="2 3" key="1">
    <citation type="submission" date="2020-04" db="EMBL/GenBank/DDBJ databases">
        <title>Sequencing and Assembly of C. fimi.</title>
        <authorList>
            <person name="Ramsey A.R."/>
        </authorList>
    </citation>
    <scope>NUCLEOTIDE SEQUENCE [LARGE SCALE GENOMIC DNA]</scope>
    <source>
        <strain evidence="2 3">SB</strain>
    </source>
</reference>
<sequence length="150" mass="16261">MDRNWNELLQELRVTQTGVQILTGFLLTLPFQARFDDLDDTQRLIYLTLVVLAAIATTLIVAPVSLHRVMFRKRLKPELVDAGDRMARAGLVVLALVVAGTTLLIFDVVVGRTAGLVVGAGVIGLLAVFWLLVPLRLIRAARGADGAGPH</sequence>
<proteinExistence type="predicted"/>
<feature type="transmembrane region" description="Helical" evidence="1">
    <location>
        <begin position="44"/>
        <end position="66"/>
    </location>
</feature>
<dbReference type="InterPro" id="IPR046291">
    <property type="entry name" value="DUF6328"/>
</dbReference>
<evidence type="ECO:0000313" key="3">
    <source>
        <dbReference type="Proteomes" id="UP000562124"/>
    </source>
</evidence>
<keyword evidence="1" id="KW-0812">Transmembrane</keyword>
<comment type="caution">
    <text evidence="2">The sequence shown here is derived from an EMBL/GenBank/DDBJ whole genome shotgun (WGS) entry which is preliminary data.</text>
</comment>
<dbReference type="Pfam" id="PF19853">
    <property type="entry name" value="DUF6328"/>
    <property type="match status" value="1"/>
</dbReference>
<gene>
    <name evidence="2" type="ORF">HIR71_13895</name>
</gene>
<dbReference type="AlphaFoldDB" id="A0A7Y0M2I4"/>